<keyword evidence="1" id="KW-1133">Transmembrane helix</keyword>
<dbReference type="AlphaFoldDB" id="A0AA46Z0B3"/>
<keyword evidence="1" id="KW-0812">Transmembrane</keyword>
<dbReference type="EMBL" id="CP083681">
    <property type="protein sequence ID" value="UYU70341.1"/>
    <property type="molecule type" value="Genomic_DNA"/>
</dbReference>
<organism evidence="2 3">
    <name type="scientific">Bacteroides thetaiotaomicron</name>
    <dbReference type="NCBI Taxonomy" id="818"/>
    <lineage>
        <taxon>Bacteria</taxon>
        <taxon>Pseudomonadati</taxon>
        <taxon>Bacteroidota</taxon>
        <taxon>Bacteroidia</taxon>
        <taxon>Bacteroidales</taxon>
        <taxon>Bacteroidaceae</taxon>
        <taxon>Bacteroides</taxon>
    </lineage>
</organism>
<keyword evidence="1" id="KW-0472">Membrane</keyword>
<reference evidence="2" key="1">
    <citation type="submission" date="2021-06" db="EMBL/GenBank/DDBJ databases">
        <title>Interrogation of the integrated mobile genetic elements in gut-associated Bacteroides with a consensus prediction approach.</title>
        <authorList>
            <person name="Campbell D.E."/>
            <person name="Leigh J.R."/>
            <person name="Kim T."/>
            <person name="England W."/>
            <person name="Whitaker R.J."/>
            <person name="Degnan P.H."/>
        </authorList>
    </citation>
    <scope>NUCLEOTIDE SEQUENCE</scope>
    <source>
        <strain evidence="2">VPI-BTDOT2</strain>
    </source>
</reference>
<proteinExistence type="predicted"/>
<accession>A0AA46Z0B3</accession>
<name>A0AA46Z0B3_BACT4</name>
<evidence type="ECO:0000313" key="2">
    <source>
        <dbReference type="EMBL" id="UYU70341.1"/>
    </source>
</evidence>
<evidence type="ECO:0000256" key="1">
    <source>
        <dbReference type="SAM" id="Phobius"/>
    </source>
</evidence>
<sequence length="123" mass="13332">MKRCLVATIVVQVPHRVVAVQIAAVAVWAQLKMAAERVAKPPVMTGVMMAVKMRQGLLLVLIVALIAVMNVKTQRSLLTVLVLVAVQIVVLAHVLLPALMIVLRAVQQLVDNFVSQPVMVVVK</sequence>
<protein>
    <submittedName>
        <fullName evidence="2">Uncharacterized protein</fullName>
    </submittedName>
</protein>
<dbReference type="Proteomes" id="UP001156216">
    <property type="component" value="Chromosome"/>
</dbReference>
<feature type="transmembrane region" description="Helical" evidence="1">
    <location>
        <begin position="80"/>
        <end position="103"/>
    </location>
</feature>
<dbReference type="RefSeq" id="WP_132061778.1">
    <property type="nucleotide sequence ID" value="NZ_CP072242.1"/>
</dbReference>
<evidence type="ECO:0000313" key="3">
    <source>
        <dbReference type="Proteomes" id="UP001156216"/>
    </source>
</evidence>
<feature type="transmembrane region" description="Helical" evidence="1">
    <location>
        <begin position="43"/>
        <end position="68"/>
    </location>
</feature>
<gene>
    <name evidence="2" type="ORF">KQP59_18970</name>
</gene>